<dbReference type="Proteomes" id="UP001444661">
    <property type="component" value="Unassembled WGS sequence"/>
</dbReference>
<dbReference type="Gene3D" id="3.40.50.720">
    <property type="entry name" value="NAD(P)-binding Rossmann-like Domain"/>
    <property type="match status" value="1"/>
</dbReference>
<proteinExistence type="inferred from homology"/>
<keyword evidence="2" id="KW-0560">Oxidoreductase</keyword>
<dbReference type="EMBL" id="JAQQWK010000009">
    <property type="protein sequence ID" value="KAK8033994.1"/>
    <property type="molecule type" value="Genomic_DNA"/>
</dbReference>
<evidence type="ECO:0000256" key="3">
    <source>
        <dbReference type="RuleBase" id="RU000363"/>
    </source>
</evidence>
<evidence type="ECO:0000313" key="4">
    <source>
        <dbReference type="EMBL" id="KAK8033994.1"/>
    </source>
</evidence>
<dbReference type="Pfam" id="PF00106">
    <property type="entry name" value="adh_short"/>
    <property type="match status" value="1"/>
</dbReference>
<dbReference type="Pfam" id="PF13561">
    <property type="entry name" value="adh_short_C2"/>
    <property type="match status" value="1"/>
</dbReference>
<evidence type="ECO:0000256" key="2">
    <source>
        <dbReference type="ARBA" id="ARBA00023002"/>
    </source>
</evidence>
<dbReference type="PANTHER" id="PTHR24321:SF12">
    <property type="entry name" value="SHORT-CHAIN DEHYDROGENASE_REDUCTASE FAMILY, PUTATIVE (AFU_ORTHOLOGUE AFUA_5G14340)-RELATED"/>
    <property type="match status" value="1"/>
</dbReference>
<accession>A0ABR1SJV6</accession>
<dbReference type="PRINTS" id="PR00080">
    <property type="entry name" value="SDRFAMILY"/>
</dbReference>
<organism evidence="4 5">
    <name type="scientific">Apiospora rasikravindrae</name>
    <dbReference type="NCBI Taxonomy" id="990691"/>
    <lineage>
        <taxon>Eukaryota</taxon>
        <taxon>Fungi</taxon>
        <taxon>Dikarya</taxon>
        <taxon>Ascomycota</taxon>
        <taxon>Pezizomycotina</taxon>
        <taxon>Sordariomycetes</taxon>
        <taxon>Xylariomycetidae</taxon>
        <taxon>Amphisphaeriales</taxon>
        <taxon>Apiosporaceae</taxon>
        <taxon>Apiospora</taxon>
    </lineage>
</organism>
<dbReference type="InterPro" id="IPR036291">
    <property type="entry name" value="NAD(P)-bd_dom_sf"/>
</dbReference>
<dbReference type="CDD" id="cd05233">
    <property type="entry name" value="SDR_c"/>
    <property type="match status" value="1"/>
</dbReference>
<comment type="caution">
    <text evidence="4">The sequence shown here is derived from an EMBL/GenBank/DDBJ whole genome shotgun (WGS) entry which is preliminary data.</text>
</comment>
<reference evidence="4 5" key="1">
    <citation type="submission" date="2023-01" db="EMBL/GenBank/DDBJ databases">
        <title>Analysis of 21 Apiospora genomes using comparative genomics revels a genus with tremendous synthesis potential of carbohydrate active enzymes and secondary metabolites.</title>
        <authorList>
            <person name="Sorensen T."/>
        </authorList>
    </citation>
    <scope>NUCLEOTIDE SEQUENCE [LARGE SCALE GENOMIC DNA]</scope>
    <source>
        <strain evidence="4 5">CBS 33761</strain>
    </source>
</reference>
<keyword evidence="5" id="KW-1185">Reference proteome</keyword>
<evidence type="ECO:0000256" key="1">
    <source>
        <dbReference type="ARBA" id="ARBA00006484"/>
    </source>
</evidence>
<name>A0ABR1SJV6_9PEZI</name>
<protein>
    <submittedName>
        <fullName evidence="4">3-oxoacyl- reductase</fullName>
    </submittedName>
</protein>
<dbReference type="PANTHER" id="PTHR24321">
    <property type="entry name" value="DEHYDROGENASES, SHORT CHAIN"/>
    <property type="match status" value="1"/>
</dbReference>
<evidence type="ECO:0000313" key="5">
    <source>
        <dbReference type="Proteomes" id="UP001444661"/>
    </source>
</evidence>
<dbReference type="InterPro" id="IPR002347">
    <property type="entry name" value="SDR_fam"/>
</dbReference>
<dbReference type="SUPFAM" id="SSF51735">
    <property type="entry name" value="NAD(P)-binding Rossmann-fold domains"/>
    <property type="match status" value="1"/>
</dbReference>
<comment type="similarity">
    <text evidence="1 3">Belongs to the short-chain dehydrogenases/reductases (SDR) family.</text>
</comment>
<sequence>MAKLLKGTAFITGAASALQFAAAGVQRLVLADINADALAAVVALLREQHADVEVMSLELDAAAVKAGLEGAQQRFGRIDIAVNNAGTSGSGKPTHQLEEAEWLGLTDILLNGVWRCQKEELAIMVEQEIPSSSPREGRGCIINVASIYGLVAHDTAVAYTAAKHGKQHTAEVFLKGHPQADHEGVVGLTRADALRYGPQGIRINAIAPGFTETPLLTNPMRRDPATAAALTVNIEMAPMGRMATVEEIADCIVFLASPMSSFVHGSVLVADGGYTAG</sequence>
<gene>
    <name evidence="4" type="ORF">PG993_008989</name>
</gene>
<dbReference type="PRINTS" id="PR00081">
    <property type="entry name" value="GDHRDH"/>
</dbReference>